<sequence length="93" mass="10902">MPTATRPNCYVYHYLLNVQWSFHQDHYTWSLREVASTAKSRETKLQASQEKTNAKLDLVLLVLSQQSQVDWDSMAQYHRIGTIERDYTMGHLA</sequence>
<name>A0ABQ9D2R1_9PASS</name>
<dbReference type="EMBL" id="WHWB01034091">
    <property type="protein sequence ID" value="KAJ7414010.1"/>
    <property type="molecule type" value="Genomic_DNA"/>
</dbReference>
<organism evidence="1 2">
    <name type="scientific">Willisornis vidua</name>
    <name type="common">Xingu scale-backed antbird</name>
    <dbReference type="NCBI Taxonomy" id="1566151"/>
    <lineage>
        <taxon>Eukaryota</taxon>
        <taxon>Metazoa</taxon>
        <taxon>Chordata</taxon>
        <taxon>Craniata</taxon>
        <taxon>Vertebrata</taxon>
        <taxon>Euteleostomi</taxon>
        <taxon>Archelosauria</taxon>
        <taxon>Archosauria</taxon>
        <taxon>Dinosauria</taxon>
        <taxon>Saurischia</taxon>
        <taxon>Theropoda</taxon>
        <taxon>Coelurosauria</taxon>
        <taxon>Aves</taxon>
        <taxon>Neognathae</taxon>
        <taxon>Neoaves</taxon>
        <taxon>Telluraves</taxon>
        <taxon>Australaves</taxon>
        <taxon>Passeriformes</taxon>
        <taxon>Thamnophilidae</taxon>
        <taxon>Willisornis</taxon>
    </lineage>
</organism>
<reference evidence="1" key="1">
    <citation type="submission" date="2019-10" db="EMBL/GenBank/DDBJ databases">
        <authorList>
            <person name="Soares A.E.R."/>
            <person name="Aleixo A."/>
            <person name="Schneider P."/>
            <person name="Miyaki C.Y."/>
            <person name="Schneider M.P."/>
            <person name="Mello C."/>
            <person name="Vasconcelos A.T.R."/>
        </authorList>
    </citation>
    <scope>NUCLEOTIDE SEQUENCE</scope>
    <source>
        <tissue evidence="1">Muscle</tissue>
    </source>
</reference>
<keyword evidence="2" id="KW-1185">Reference proteome</keyword>
<comment type="caution">
    <text evidence="1">The sequence shown here is derived from an EMBL/GenBank/DDBJ whole genome shotgun (WGS) entry which is preliminary data.</text>
</comment>
<dbReference type="Proteomes" id="UP001145742">
    <property type="component" value="Unassembled WGS sequence"/>
</dbReference>
<proteinExistence type="predicted"/>
<accession>A0ABQ9D2R1</accession>
<evidence type="ECO:0000313" key="1">
    <source>
        <dbReference type="EMBL" id="KAJ7414010.1"/>
    </source>
</evidence>
<protein>
    <submittedName>
        <fullName evidence="1">Uncharacterized protein</fullName>
    </submittedName>
</protein>
<evidence type="ECO:0000313" key="2">
    <source>
        <dbReference type="Proteomes" id="UP001145742"/>
    </source>
</evidence>
<gene>
    <name evidence="1" type="ORF">WISP_87319</name>
</gene>